<dbReference type="KEGG" id="adu:107458173"/>
<dbReference type="GeneID" id="107458173"/>
<evidence type="ECO:0000313" key="3">
    <source>
        <dbReference type="RefSeq" id="XP_015931870.1"/>
    </source>
</evidence>
<feature type="transmembrane region" description="Helical" evidence="1">
    <location>
        <begin position="115"/>
        <end position="142"/>
    </location>
</feature>
<evidence type="ECO:0000313" key="2">
    <source>
        <dbReference type="Proteomes" id="UP000515211"/>
    </source>
</evidence>
<keyword evidence="2" id="KW-1185">Reference proteome</keyword>
<keyword evidence="1" id="KW-0812">Transmembrane</keyword>
<keyword evidence="1" id="KW-0472">Membrane</keyword>
<reference evidence="3" key="2">
    <citation type="submission" date="2025-08" db="UniProtKB">
        <authorList>
            <consortium name="RefSeq"/>
        </authorList>
    </citation>
    <scope>IDENTIFICATION</scope>
    <source>
        <tissue evidence="3">Whole plant</tissue>
    </source>
</reference>
<gene>
    <name evidence="3" type="primary">LOC107458173</name>
</gene>
<dbReference type="AlphaFoldDB" id="A0A6P4B0D3"/>
<name>A0A6P4B0D3_ARADU</name>
<evidence type="ECO:0000256" key="1">
    <source>
        <dbReference type="SAM" id="Phobius"/>
    </source>
</evidence>
<dbReference type="RefSeq" id="XP_015931870.1">
    <property type="nucleotide sequence ID" value="XM_016076384.3"/>
</dbReference>
<accession>A0A6P4B0D3</accession>
<protein>
    <submittedName>
        <fullName evidence="3">Uncharacterized protein LOC107458173</fullName>
    </submittedName>
</protein>
<reference evidence="2" key="1">
    <citation type="journal article" date="2016" name="Nat. Genet.">
        <title>The genome sequences of Arachis duranensis and Arachis ipaensis, the diploid ancestors of cultivated peanut.</title>
        <authorList>
            <person name="Bertioli D.J."/>
            <person name="Cannon S.B."/>
            <person name="Froenicke L."/>
            <person name="Huang G."/>
            <person name="Farmer A.D."/>
            <person name="Cannon E.K."/>
            <person name="Liu X."/>
            <person name="Gao D."/>
            <person name="Clevenger J."/>
            <person name="Dash S."/>
            <person name="Ren L."/>
            <person name="Moretzsohn M.C."/>
            <person name="Shirasawa K."/>
            <person name="Huang W."/>
            <person name="Vidigal B."/>
            <person name="Abernathy B."/>
            <person name="Chu Y."/>
            <person name="Niederhuth C.E."/>
            <person name="Umale P."/>
            <person name="Araujo A.C."/>
            <person name="Kozik A."/>
            <person name="Kim K.D."/>
            <person name="Burow M.D."/>
            <person name="Varshney R.K."/>
            <person name="Wang X."/>
            <person name="Zhang X."/>
            <person name="Barkley N."/>
            <person name="Guimaraes P.M."/>
            <person name="Isobe S."/>
            <person name="Guo B."/>
            <person name="Liao B."/>
            <person name="Stalker H.T."/>
            <person name="Schmitz R.J."/>
            <person name="Scheffler B.E."/>
            <person name="Leal-Bertioli S.C."/>
            <person name="Xun X."/>
            <person name="Jackson S.A."/>
            <person name="Michelmore R."/>
            <person name="Ozias-Akins P."/>
        </authorList>
    </citation>
    <scope>NUCLEOTIDE SEQUENCE [LARGE SCALE GENOMIC DNA]</scope>
    <source>
        <strain evidence="2">cv. V14167</strain>
    </source>
</reference>
<dbReference type="Proteomes" id="UP000515211">
    <property type="component" value="Chromosome 7"/>
</dbReference>
<sequence length="164" mass="18839">MVLGLPGPPLELLATSVVAKKPCRRHDWNSLPLPLEVAAGLPPSRFRDRHGVGSTVPPSVRYYMLRVVLLWLLRKWLGAEVLVACDFKLRRKGLCETLDYGICILRIWAQKSRRVHLYIVVMLCIVLVMDYCTLAFILLFFVRGIGIVLSNAKYLWERFRGLKF</sequence>
<proteinExistence type="predicted"/>
<keyword evidence="1" id="KW-1133">Transmembrane helix</keyword>
<organism evidence="2 3">
    <name type="scientific">Arachis duranensis</name>
    <name type="common">Wild peanut</name>
    <dbReference type="NCBI Taxonomy" id="130453"/>
    <lineage>
        <taxon>Eukaryota</taxon>
        <taxon>Viridiplantae</taxon>
        <taxon>Streptophyta</taxon>
        <taxon>Embryophyta</taxon>
        <taxon>Tracheophyta</taxon>
        <taxon>Spermatophyta</taxon>
        <taxon>Magnoliopsida</taxon>
        <taxon>eudicotyledons</taxon>
        <taxon>Gunneridae</taxon>
        <taxon>Pentapetalae</taxon>
        <taxon>rosids</taxon>
        <taxon>fabids</taxon>
        <taxon>Fabales</taxon>
        <taxon>Fabaceae</taxon>
        <taxon>Papilionoideae</taxon>
        <taxon>50 kb inversion clade</taxon>
        <taxon>dalbergioids sensu lato</taxon>
        <taxon>Dalbergieae</taxon>
        <taxon>Pterocarpus clade</taxon>
        <taxon>Arachis</taxon>
    </lineage>
</organism>